<reference evidence="1" key="2">
    <citation type="submission" date="2004-08" db="EMBL/GenBank/DDBJ databases">
        <authorList>
            <person name="Putnam N."/>
            <person name="Detter J.C."/>
            <person name="Richardson P.M."/>
            <person name="Rokhsar D."/>
        </authorList>
    </citation>
    <scope>NUCLEOTIDE SEQUENCE</scope>
</reference>
<gene>
    <name evidence="1" type="ORF">GZ23H9_13</name>
</gene>
<name>Q64CF9_UNCAG</name>
<organism evidence="1">
    <name type="scientific">Uncultured archaeon GZfos26G2</name>
    <dbReference type="NCBI Taxonomy" id="3386331"/>
    <lineage>
        <taxon>Archaea</taxon>
        <taxon>Methanobacteriati</taxon>
        <taxon>Methanobacteriota</taxon>
        <taxon>Stenosarchaea group</taxon>
        <taxon>Methanomicrobia</taxon>
        <taxon>Candidatus Methanophagales</taxon>
        <taxon>Candidatus Methanophagaceae</taxon>
        <taxon>Candidatus Methanophaga</taxon>
    </lineage>
</organism>
<accession>Q64CF9</accession>
<evidence type="ECO:0000313" key="1">
    <source>
        <dbReference type="EMBL" id="AAU82918.1"/>
    </source>
</evidence>
<dbReference type="EMBL" id="AY714836">
    <property type="protein sequence ID" value="AAU82918.1"/>
    <property type="molecule type" value="Genomic_DNA"/>
</dbReference>
<reference evidence="1" key="1">
    <citation type="journal article" date="2004" name="Science">
        <title>Reverse methanogenesis: testing the hypothesis with environmental genomics.</title>
        <authorList>
            <person name="Hallam S.J."/>
            <person name="Putnam N."/>
            <person name="Preston C.M."/>
            <person name="Detter J.C."/>
            <person name="Rokhsar D."/>
            <person name="Richardson P.M."/>
            <person name="DeLong E.F."/>
        </authorList>
    </citation>
    <scope>NUCLEOTIDE SEQUENCE</scope>
</reference>
<sequence>MAFIKLSSMQAVKFLILLELHQSGGKDDVWHVSRNYLEWIYTTKKYFFEYPPYEIPEIYTGKWLFRLVEMGIIEFEVAYAGGVGDFQYDMGYIIKVTKFGEVILEIILDSESDPLSTFVEMLYRQEAVSQLILTSKMLLLFGFRALYAFLFRPILNCWTTSQELNFSPDLLSYYSNSESIEKICGLFLNSEIVKGQENEIKAGLKSFQDMNYISSLKTFIPTIEGIVRNIYVDMGIGGTDKDLEPMLDELRSNKWITKETGALVISLGRTKKVHGLEGLFEQEAQIYCMMALKALEDIHRNFYFFTALRLCLKKIAEKEPHTTTDSLLTLTSSNHRVHILPNYPIKFDISI</sequence>
<protein>
    <submittedName>
        <fullName evidence="1">Uncharacterized protein</fullName>
    </submittedName>
</protein>
<proteinExistence type="predicted"/>
<dbReference type="AlphaFoldDB" id="Q64CF9"/>